<dbReference type="STRING" id="1121877.FEAC_15230"/>
<dbReference type="eggNOG" id="COG0456">
    <property type="taxonomic scope" value="Bacteria"/>
</dbReference>
<dbReference type="InterPro" id="IPR016181">
    <property type="entry name" value="Acyl_CoA_acyltransferase"/>
</dbReference>
<evidence type="ECO:0000256" key="1">
    <source>
        <dbReference type="ARBA" id="ARBA00022679"/>
    </source>
</evidence>
<dbReference type="GeneID" id="78372705"/>
<dbReference type="RefSeq" id="WP_052565974.1">
    <property type="nucleotide sequence ID" value="NZ_JQKF01000010.1"/>
</dbReference>
<dbReference type="InterPro" id="IPR017813">
    <property type="entry name" value="Mycothiol_AcTrfase"/>
</dbReference>
<dbReference type="NCBIfam" id="TIGR03448">
    <property type="entry name" value="mycothiol_MshD"/>
    <property type="match status" value="1"/>
</dbReference>
<dbReference type="Pfam" id="PF00583">
    <property type="entry name" value="Acetyltransf_1"/>
    <property type="match status" value="1"/>
</dbReference>
<dbReference type="EMBL" id="JXUW01000012">
    <property type="protein sequence ID" value="KJE76736.1"/>
    <property type="molecule type" value="Genomic_DNA"/>
</dbReference>
<evidence type="ECO:0000256" key="3">
    <source>
        <dbReference type="ARBA" id="ARBA00023315"/>
    </source>
</evidence>
<keyword evidence="1 6" id="KW-0808">Transferase</keyword>
<feature type="domain" description="N-acetyltransferase" evidence="5">
    <location>
        <begin position="4"/>
        <end position="145"/>
    </location>
</feature>
<dbReference type="InterPro" id="IPR000182">
    <property type="entry name" value="GNAT_dom"/>
</dbReference>
<evidence type="ECO:0000256" key="4">
    <source>
        <dbReference type="NCBIfam" id="TIGR03448"/>
    </source>
</evidence>
<evidence type="ECO:0000313" key="6">
    <source>
        <dbReference type="EMBL" id="KJE76736.1"/>
    </source>
</evidence>
<dbReference type="GO" id="GO:0035447">
    <property type="term" value="F:mycothiol synthase activity"/>
    <property type="evidence" value="ECO:0007669"/>
    <property type="project" value="UniProtKB-UniRule"/>
</dbReference>
<dbReference type="Proteomes" id="UP000032336">
    <property type="component" value="Unassembled WGS sequence"/>
</dbReference>
<dbReference type="PROSITE" id="PS51186">
    <property type="entry name" value="GNAT"/>
    <property type="match status" value="2"/>
</dbReference>
<dbReference type="AlphaFoldDB" id="A0A0D8FUG1"/>
<dbReference type="Gene3D" id="3.40.630.30">
    <property type="match status" value="1"/>
</dbReference>
<name>A0A0D8FUG1_9ACTN</name>
<keyword evidence="3 6" id="KW-0012">Acyltransferase</keyword>
<dbReference type="PANTHER" id="PTHR43617:SF31">
    <property type="entry name" value="MYCOTHIOL ACETYLTRANSFERASE"/>
    <property type="match status" value="1"/>
</dbReference>
<comment type="caution">
    <text evidence="6">The sequence shown here is derived from an EMBL/GenBank/DDBJ whole genome shotgun (WGS) entry which is preliminary data.</text>
</comment>
<dbReference type="PATRIC" id="fig|1121877.4.peg.1682"/>
<accession>A0A0D8FUG1</accession>
<dbReference type="CDD" id="cd04301">
    <property type="entry name" value="NAT_SF"/>
    <property type="match status" value="1"/>
</dbReference>
<dbReference type="InterPro" id="IPR050276">
    <property type="entry name" value="MshD_Acetyltransferase"/>
</dbReference>
<organism evidence="6 7">
    <name type="scientific">Ferrimicrobium acidiphilum DSM 19497</name>
    <dbReference type="NCBI Taxonomy" id="1121877"/>
    <lineage>
        <taxon>Bacteria</taxon>
        <taxon>Bacillati</taxon>
        <taxon>Actinomycetota</taxon>
        <taxon>Acidimicrobiia</taxon>
        <taxon>Acidimicrobiales</taxon>
        <taxon>Acidimicrobiaceae</taxon>
        <taxon>Ferrimicrobium</taxon>
    </lineage>
</organism>
<dbReference type="EC" id="2.3.1.189" evidence="4"/>
<dbReference type="OrthoDB" id="3208058at2"/>
<keyword evidence="2" id="KW-0677">Repeat</keyword>
<dbReference type="GO" id="GO:0008999">
    <property type="term" value="F:protein-N-terminal-alanine acetyltransferase activity"/>
    <property type="evidence" value="ECO:0007669"/>
    <property type="project" value="TreeGrafter"/>
</dbReference>
<gene>
    <name evidence="6" type="primary">mshD3</name>
    <name evidence="6" type="ORF">FEAC_15230</name>
</gene>
<dbReference type="GO" id="GO:0010125">
    <property type="term" value="P:mycothiol biosynthetic process"/>
    <property type="evidence" value="ECO:0007669"/>
    <property type="project" value="UniProtKB-UniRule"/>
</dbReference>
<reference evidence="6 7" key="1">
    <citation type="submission" date="2015-01" db="EMBL/GenBank/DDBJ databases">
        <title>Draft genome of the acidophilic iron oxidizer Ferrimicrobium acidiphilum strain T23.</title>
        <authorList>
            <person name="Poehlein A."/>
            <person name="Eisen S."/>
            <person name="Schloemann M."/>
            <person name="Johnson B.D."/>
            <person name="Daniel R."/>
            <person name="Muehling M."/>
        </authorList>
    </citation>
    <scope>NUCLEOTIDE SEQUENCE [LARGE SCALE GENOMIC DNA]</scope>
    <source>
        <strain evidence="6 7">T23</strain>
    </source>
</reference>
<evidence type="ECO:0000259" key="5">
    <source>
        <dbReference type="PROSITE" id="PS51186"/>
    </source>
</evidence>
<dbReference type="PANTHER" id="PTHR43617">
    <property type="entry name" value="L-AMINO ACID N-ACETYLTRANSFERASE"/>
    <property type="match status" value="1"/>
</dbReference>
<evidence type="ECO:0000256" key="2">
    <source>
        <dbReference type="ARBA" id="ARBA00022737"/>
    </source>
</evidence>
<sequence>MAQLDVRTINSDTYLPSIISLAQEIENVEHHRALADHRWIDLTNHSSQSLDTLMALDVDTQVVAGIITRNATNKGIEIELAVRPSYPYELVVKELLGAALADGSAPSAQRVSLWIPNPNDERDRLYRSLGFTADREVIQMRRTLPVEGLIRATDVTIRPFQPGVDESGWLTVNNRAFDWHPDQGDWDLATLEEREHEPWFDPEGFFIIDNGTRIQGFCWTKIHYDSHPMIGEIYVIAVDPEDTGKGLGKALLVEGMYYLGEVRKLSSIMLYVERNNTGAQALYRRFGFTVDHSDRRYVLPPAAKSADQR</sequence>
<evidence type="ECO:0000313" key="7">
    <source>
        <dbReference type="Proteomes" id="UP000032336"/>
    </source>
</evidence>
<feature type="domain" description="N-acetyltransferase" evidence="5">
    <location>
        <begin position="155"/>
        <end position="307"/>
    </location>
</feature>
<protein>
    <recommendedName>
        <fullName evidence="4">Mycothiol synthase</fullName>
        <ecNumber evidence="4">2.3.1.189</ecNumber>
    </recommendedName>
</protein>
<proteinExistence type="predicted"/>
<dbReference type="SUPFAM" id="SSF55729">
    <property type="entry name" value="Acyl-CoA N-acyltransferases (Nat)"/>
    <property type="match status" value="1"/>
</dbReference>
<keyword evidence="7" id="KW-1185">Reference proteome</keyword>